<dbReference type="PANTHER" id="PTHR45749">
    <property type="match status" value="1"/>
</dbReference>
<dbReference type="SUPFAM" id="SSF53098">
    <property type="entry name" value="Ribonuclease H-like"/>
    <property type="match status" value="1"/>
</dbReference>
<dbReference type="STRING" id="35608.A0A2U1NYF9"/>
<gene>
    <name evidence="4" type="ORF">CTI12_AA214040</name>
</gene>
<organism evidence="4 5">
    <name type="scientific">Artemisia annua</name>
    <name type="common">Sweet wormwood</name>
    <dbReference type="NCBI Taxonomy" id="35608"/>
    <lineage>
        <taxon>Eukaryota</taxon>
        <taxon>Viridiplantae</taxon>
        <taxon>Streptophyta</taxon>
        <taxon>Embryophyta</taxon>
        <taxon>Tracheophyta</taxon>
        <taxon>Spermatophyta</taxon>
        <taxon>Magnoliopsida</taxon>
        <taxon>eudicotyledons</taxon>
        <taxon>Gunneridae</taxon>
        <taxon>Pentapetalae</taxon>
        <taxon>asterids</taxon>
        <taxon>campanulids</taxon>
        <taxon>Asterales</taxon>
        <taxon>Asteraceae</taxon>
        <taxon>Asteroideae</taxon>
        <taxon>Anthemideae</taxon>
        <taxon>Artemisiinae</taxon>
        <taxon>Artemisia</taxon>
    </lineage>
</organism>
<feature type="compositionally biased region" description="Low complexity" evidence="1">
    <location>
        <begin position="81"/>
        <end position="92"/>
    </location>
</feature>
<comment type="caution">
    <text evidence="4">The sequence shown here is derived from an EMBL/GenBank/DDBJ whole genome shotgun (WGS) entry which is preliminary data.</text>
</comment>
<feature type="compositionally biased region" description="Acidic residues" evidence="1">
    <location>
        <begin position="65"/>
        <end position="75"/>
    </location>
</feature>
<name>A0A2U1NYF9_ARTAN</name>
<accession>A0A2U1NYF9</accession>
<feature type="region of interest" description="Disordered" evidence="1">
    <location>
        <begin position="1"/>
        <end position="118"/>
    </location>
</feature>
<keyword evidence="5" id="KW-1185">Reference proteome</keyword>
<evidence type="ECO:0000313" key="4">
    <source>
        <dbReference type="EMBL" id="PWA78549.1"/>
    </source>
</evidence>
<dbReference type="InterPro" id="IPR008906">
    <property type="entry name" value="HATC_C_dom"/>
</dbReference>
<feature type="domain" description="DUF4371" evidence="3">
    <location>
        <begin position="174"/>
        <end position="416"/>
    </location>
</feature>
<feature type="domain" description="HAT C-terminal dimerisation" evidence="2">
    <location>
        <begin position="700"/>
        <end position="777"/>
    </location>
</feature>
<reference evidence="4 5" key="1">
    <citation type="journal article" date="2018" name="Mol. Plant">
        <title>The genome of Artemisia annua provides insight into the evolution of Asteraceae family and artemisinin biosynthesis.</title>
        <authorList>
            <person name="Shen Q."/>
            <person name="Zhang L."/>
            <person name="Liao Z."/>
            <person name="Wang S."/>
            <person name="Yan T."/>
            <person name="Shi P."/>
            <person name="Liu M."/>
            <person name="Fu X."/>
            <person name="Pan Q."/>
            <person name="Wang Y."/>
            <person name="Lv Z."/>
            <person name="Lu X."/>
            <person name="Zhang F."/>
            <person name="Jiang W."/>
            <person name="Ma Y."/>
            <person name="Chen M."/>
            <person name="Hao X."/>
            <person name="Li L."/>
            <person name="Tang Y."/>
            <person name="Lv G."/>
            <person name="Zhou Y."/>
            <person name="Sun X."/>
            <person name="Brodelius P.E."/>
            <person name="Rose J.K.C."/>
            <person name="Tang K."/>
        </authorList>
    </citation>
    <scope>NUCLEOTIDE SEQUENCE [LARGE SCALE GENOMIC DNA]</scope>
    <source>
        <strain evidence="5">cv. Huhao1</strain>
        <tissue evidence="4">Leaf</tissue>
    </source>
</reference>
<sequence length="805" mass="91758">MPPKTLRKQDSGSKKHLKKQRTEESNKRQYGSMHKFVQIEPQDASDNQDLIDDNVDGDNMNVDGISDDNVDDVELNDTNVDDTGGVHSGDVSVDSDDIDDTNIETNTESTRGDNGPDEINADNVNVDNPNANVPRVNIFDPRKWDGLSSDMIKALVEEGPKRDNSFYKGVAKGSLVNEGFSDWAHLSTRLKEHEVGLELITNMATWFDMRSRLKKNETIDTLVHEQFEKERDHWMKVLLRIISVVKFLAKHNLAFRGTNEKLHVDNNGNFLGLIEMLEEFDPIIKEHVRRITSDEIHVHYLGHTIQNELIQLLARGIRSQIIQKIKQAKYFSVILDCTPDTSHQEQMSLILRYVNVASTCVTVEESFLGFLNVDDTTGQGLFDVTHDELKSLDLDIDDVGGQGYDNGSNMKGKHRGVQKKFLDINPRAFYTPCGCHSLNLTLCDIASSCGKAMDFFGVIQRIYTMFANSSKRWKILKNNVKGLTLKSLSITRWESRVESVKAIRFQLLEIREALLQVAENDNDSKIKSESKSLATNELGDFEFLVSTVIWFDILSTVNLVSKKLQSDDMLIDVAIKEVEGLISFFEEFRETVFRQKRVIRRKRQCDENSVDQDTSYSVEESFKVEYFLYIVDRALVSLRTRFEQYKEYEKVFGFLFTSGKLNSFDDNTLKSHCAHLEVALKNNEQSDVDAKDLFVELRLLNKYLPKENLGPSDILNFLKEQNDFPNAMIAYRVLLTIPVTVASAERSFSKLKLLKSYLRSTMSQERLNGLALIAIENGLLESVDYEALINNFASKNARRSAFFGK</sequence>
<dbReference type="GO" id="GO:0046983">
    <property type="term" value="F:protein dimerization activity"/>
    <property type="evidence" value="ECO:0007669"/>
    <property type="project" value="InterPro"/>
</dbReference>
<dbReference type="OrthoDB" id="1692427at2759"/>
<dbReference type="EMBL" id="PKPP01001971">
    <property type="protein sequence ID" value="PWA78549.1"/>
    <property type="molecule type" value="Genomic_DNA"/>
</dbReference>
<evidence type="ECO:0000313" key="5">
    <source>
        <dbReference type="Proteomes" id="UP000245207"/>
    </source>
</evidence>
<dbReference type="AlphaFoldDB" id="A0A2U1NYF9"/>
<dbReference type="InterPro" id="IPR012337">
    <property type="entry name" value="RNaseH-like_sf"/>
</dbReference>
<feature type="compositionally biased region" description="Acidic residues" evidence="1">
    <location>
        <begin position="93"/>
        <end position="102"/>
    </location>
</feature>
<dbReference type="Pfam" id="PF05699">
    <property type="entry name" value="Dimer_Tnp_hAT"/>
    <property type="match status" value="1"/>
</dbReference>
<dbReference type="PANTHER" id="PTHR45749:SF35">
    <property type="entry name" value="AC-LIKE TRANSPOSASE-RELATED"/>
    <property type="match status" value="1"/>
</dbReference>
<evidence type="ECO:0000259" key="3">
    <source>
        <dbReference type="Pfam" id="PF14291"/>
    </source>
</evidence>
<proteinExistence type="predicted"/>
<evidence type="ECO:0000259" key="2">
    <source>
        <dbReference type="Pfam" id="PF05699"/>
    </source>
</evidence>
<evidence type="ECO:0000256" key="1">
    <source>
        <dbReference type="SAM" id="MobiDB-lite"/>
    </source>
</evidence>
<protein>
    <submittedName>
        <fullName evidence="4">Zinc finger MYM-type protein 1</fullName>
    </submittedName>
</protein>
<dbReference type="Proteomes" id="UP000245207">
    <property type="component" value="Unassembled WGS sequence"/>
</dbReference>
<dbReference type="Pfam" id="PF14291">
    <property type="entry name" value="DUF4371"/>
    <property type="match status" value="1"/>
</dbReference>
<dbReference type="InterPro" id="IPR025398">
    <property type="entry name" value="DUF4371"/>
</dbReference>